<evidence type="ECO:0000259" key="5">
    <source>
        <dbReference type="Pfam" id="PF00370"/>
    </source>
</evidence>
<keyword evidence="3 4" id="KW-0418">Kinase</keyword>
<evidence type="ECO:0000259" key="6">
    <source>
        <dbReference type="Pfam" id="PF02782"/>
    </source>
</evidence>
<evidence type="ECO:0000313" key="8">
    <source>
        <dbReference type="Proteomes" id="UP000721844"/>
    </source>
</evidence>
<keyword evidence="8" id="KW-1185">Reference proteome</keyword>
<dbReference type="RefSeq" id="WP_227309260.1">
    <property type="nucleotide sequence ID" value="NZ_JAESVA010000008.1"/>
</dbReference>
<dbReference type="CDD" id="cd07802">
    <property type="entry name" value="ASKHA_NBD_FGGY_EcLyxK-like"/>
    <property type="match status" value="1"/>
</dbReference>
<evidence type="ECO:0000256" key="1">
    <source>
        <dbReference type="ARBA" id="ARBA00009156"/>
    </source>
</evidence>
<evidence type="ECO:0000256" key="3">
    <source>
        <dbReference type="ARBA" id="ARBA00022777"/>
    </source>
</evidence>
<dbReference type="PIRSF" id="PIRSF000538">
    <property type="entry name" value="GlpK"/>
    <property type="match status" value="1"/>
</dbReference>
<dbReference type="Gene3D" id="3.30.420.40">
    <property type="match status" value="2"/>
</dbReference>
<keyword evidence="2 4" id="KW-0808">Transferase</keyword>
<evidence type="ECO:0000256" key="4">
    <source>
        <dbReference type="RuleBase" id="RU003733"/>
    </source>
</evidence>
<dbReference type="GO" id="GO:0005975">
    <property type="term" value="P:carbohydrate metabolic process"/>
    <property type="evidence" value="ECO:0007669"/>
    <property type="project" value="InterPro"/>
</dbReference>
<dbReference type="InterPro" id="IPR043129">
    <property type="entry name" value="ATPase_NBD"/>
</dbReference>
<name>A0A963Z4H8_9PROT</name>
<dbReference type="PROSITE" id="PS00445">
    <property type="entry name" value="FGGY_KINASES_2"/>
    <property type="match status" value="1"/>
</dbReference>
<reference evidence="7 8" key="1">
    <citation type="journal article" date="2021" name="Microorganisms">
        <title>Acidisoma silvae sp. nov. and Acidisomacellulosilytica sp. nov., Two Acidophilic Bacteria Isolated from Decaying Wood, Hydrolyzing Cellulose and Producing Poly-3-hydroxybutyrate.</title>
        <authorList>
            <person name="Mieszkin S."/>
            <person name="Pouder E."/>
            <person name="Uroz S."/>
            <person name="Simon-Colin C."/>
            <person name="Alain K."/>
        </authorList>
    </citation>
    <scope>NUCLEOTIDE SEQUENCE [LARGE SCALE GENOMIC DNA]</scope>
    <source>
        <strain evidence="7 8">HW T5.17</strain>
    </source>
</reference>
<dbReference type="AlphaFoldDB" id="A0A963Z4H8"/>
<evidence type="ECO:0000313" key="7">
    <source>
        <dbReference type="EMBL" id="MCB8882598.1"/>
    </source>
</evidence>
<dbReference type="InterPro" id="IPR018484">
    <property type="entry name" value="FGGY_N"/>
</dbReference>
<dbReference type="InterPro" id="IPR018483">
    <property type="entry name" value="Carb_kinase_FGGY_CS"/>
</dbReference>
<comment type="caution">
    <text evidence="7">The sequence shown here is derived from an EMBL/GenBank/DDBJ whole genome shotgun (WGS) entry which is preliminary data.</text>
</comment>
<dbReference type="PANTHER" id="PTHR43095">
    <property type="entry name" value="SUGAR KINASE"/>
    <property type="match status" value="1"/>
</dbReference>
<dbReference type="InterPro" id="IPR000577">
    <property type="entry name" value="Carb_kinase_FGGY"/>
</dbReference>
<gene>
    <name evidence="7" type="ORF">ACELLULO517_20295</name>
</gene>
<dbReference type="PANTHER" id="PTHR43095:SF3">
    <property type="entry name" value="L-XYLULOSE_3-KETO-L-GULONATE KINASE"/>
    <property type="match status" value="1"/>
</dbReference>
<protein>
    <submittedName>
        <fullName evidence="7">Carbohydrate kinase</fullName>
    </submittedName>
</protein>
<evidence type="ECO:0000256" key="2">
    <source>
        <dbReference type="ARBA" id="ARBA00022679"/>
    </source>
</evidence>
<dbReference type="SUPFAM" id="SSF53067">
    <property type="entry name" value="Actin-like ATPase domain"/>
    <property type="match status" value="2"/>
</dbReference>
<feature type="domain" description="Carbohydrate kinase FGGY N-terminal" evidence="5">
    <location>
        <begin position="3"/>
        <end position="248"/>
    </location>
</feature>
<proteinExistence type="inferred from homology"/>
<sequence>MTYLLGIDKGTSVIKAVVFDALGTECGKALERVAVLRPQPGWHEEDPEATWAACGRVIRGALEQAGVGGDAIHAIGIAGHMGGAWIIDAAGAPVRNGIGWPDSRAQAQLMRLQEAGLLSEIFAIGGNGLMPGVTAVLLGWLAKFEPGILTRAAFVFSAKDYLRFRLTGAVATEPSDISFVPGDIDGRRFSQRIFDLCGAGAWGALLPPVLPSESIAGGVSEQAAQQTGLRPGTPVIHGMGDACANAIGVGAVAAGAAITVLGTSCLNSLVLGHASREPAGVGFLFAMPDQLYMRILPNTSGTIVLDWYLDRFGGPTQADGGRDYAEMERLAASVPPGAGGVILLPYVNESGVLAPVYDTLARGSFFGLSTHTTEAHMLRSVYESLCFATRDCFAGMAERPSCITLTGGGAQSKFWAQMFADVCGIPIEVKAVQESGALGVAILAGVATGVWTTIAQGTSATARAVTRFEPDSETAELYDGWFALYQTLRRIYLSFSERRHALVPAPLTRISA</sequence>
<accession>A0A963Z4H8</accession>
<dbReference type="InterPro" id="IPR018485">
    <property type="entry name" value="FGGY_C"/>
</dbReference>
<dbReference type="GO" id="GO:0016301">
    <property type="term" value="F:kinase activity"/>
    <property type="evidence" value="ECO:0007669"/>
    <property type="project" value="UniProtKB-KW"/>
</dbReference>
<dbReference type="Proteomes" id="UP000721844">
    <property type="component" value="Unassembled WGS sequence"/>
</dbReference>
<organism evidence="7 8">
    <name type="scientific">Acidisoma cellulosilyticum</name>
    <dbReference type="NCBI Taxonomy" id="2802395"/>
    <lineage>
        <taxon>Bacteria</taxon>
        <taxon>Pseudomonadati</taxon>
        <taxon>Pseudomonadota</taxon>
        <taxon>Alphaproteobacteria</taxon>
        <taxon>Acetobacterales</taxon>
        <taxon>Acidocellaceae</taxon>
        <taxon>Acidisoma</taxon>
    </lineage>
</organism>
<feature type="domain" description="Carbohydrate kinase FGGY C-terminal" evidence="6">
    <location>
        <begin position="259"/>
        <end position="447"/>
    </location>
</feature>
<dbReference type="InterPro" id="IPR050406">
    <property type="entry name" value="FGGY_Carb_Kinase"/>
</dbReference>
<comment type="similarity">
    <text evidence="1 4">Belongs to the FGGY kinase family.</text>
</comment>
<dbReference type="Pfam" id="PF02782">
    <property type="entry name" value="FGGY_C"/>
    <property type="match status" value="1"/>
</dbReference>
<dbReference type="GO" id="GO:0016773">
    <property type="term" value="F:phosphotransferase activity, alcohol group as acceptor"/>
    <property type="evidence" value="ECO:0007669"/>
    <property type="project" value="InterPro"/>
</dbReference>
<dbReference type="Pfam" id="PF00370">
    <property type="entry name" value="FGGY_N"/>
    <property type="match status" value="1"/>
</dbReference>
<dbReference type="EMBL" id="JAESVA010000008">
    <property type="protein sequence ID" value="MCB8882598.1"/>
    <property type="molecule type" value="Genomic_DNA"/>
</dbReference>